<gene>
    <name evidence="1" type="ORF">ACI1P1_07080</name>
</gene>
<dbReference type="EMBL" id="JBJURJ010000004">
    <property type="protein sequence ID" value="MFM9328041.1"/>
    <property type="molecule type" value="Genomic_DNA"/>
</dbReference>
<organism evidence="1 2">
    <name type="scientific">Paenibacillus mesotrionivorans</name>
    <dbReference type="NCBI Taxonomy" id="3160968"/>
    <lineage>
        <taxon>Bacteria</taxon>
        <taxon>Bacillati</taxon>
        <taxon>Bacillota</taxon>
        <taxon>Bacilli</taxon>
        <taxon>Bacillales</taxon>
        <taxon>Paenibacillaceae</taxon>
        <taxon>Paenibacillus</taxon>
    </lineage>
</organism>
<protein>
    <submittedName>
        <fullName evidence="1">Carbohydrate ABC transporter permease</fullName>
    </submittedName>
</protein>
<dbReference type="Proteomes" id="UP001631969">
    <property type="component" value="Unassembled WGS sequence"/>
</dbReference>
<sequence length="293" mass="32405">MKIRKSPAEKTFEIVNISFLLVMCAVMLIPILHVVAGSLSSGNALTHSRVGIWPVEWTVENYQVVFTNTTFWRAFGVSVFLAVAGTFINILMTVITAYPLAKTGLKGRRAVMLFIIFTMIFSAPLIPSFLVVKTLGLLNTIWALIIPSALSAFNMILCLTFFRSLPEELFEAARVDGMNEYRILFRIAIPLSMPILVTLLLFYAVGHWNSYYSAMLYISNAALRPLQLYLYSIVAQASASDLQSGSAADVLLDLSPQGLQMATIIVATVPIVLIYPFIQKHFIKGALIGSLKE</sequence>
<proteinExistence type="predicted"/>
<evidence type="ECO:0000313" key="2">
    <source>
        <dbReference type="Proteomes" id="UP001631969"/>
    </source>
</evidence>
<keyword evidence="2" id="KW-1185">Reference proteome</keyword>
<name>A0ACC7NTH6_9BACL</name>
<comment type="caution">
    <text evidence="1">The sequence shown here is derived from an EMBL/GenBank/DDBJ whole genome shotgun (WGS) entry which is preliminary data.</text>
</comment>
<accession>A0ACC7NTH6</accession>
<reference evidence="1" key="1">
    <citation type="submission" date="2024-12" db="EMBL/GenBank/DDBJ databases">
        <authorList>
            <person name="Wu N."/>
        </authorList>
    </citation>
    <scope>NUCLEOTIDE SEQUENCE</scope>
    <source>
        <strain evidence="1">P15</strain>
    </source>
</reference>
<evidence type="ECO:0000313" key="1">
    <source>
        <dbReference type="EMBL" id="MFM9328041.1"/>
    </source>
</evidence>